<dbReference type="GeneID" id="13190936"/>
<dbReference type="CDD" id="cd00072">
    <property type="entry name" value="GYF"/>
    <property type="match status" value="1"/>
</dbReference>
<gene>
    <name evidence="3" type="ORF">CELE_K11H3.8</name>
    <name evidence="3 5" type="ORF">K11H3.8</name>
</gene>
<dbReference type="HOGENOM" id="CLU_066939_0_0_1"/>
<dbReference type="Proteomes" id="UP000001940">
    <property type="component" value="Chromosome III"/>
</dbReference>
<dbReference type="Gene3D" id="3.30.1490.40">
    <property type="match status" value="1"/>
</dbReference>
<dbReference type="KEGG" id="cel:CELE_K11H3.8"/>
<evidence type="ECO:0000313" key="4">
    <source>
        <dbReference type="Proteomes" id="UP000001940"/>
    </source>
</evidence>
<keyword evidence="4" id="KW-1185">Reference proteome</keyword>
<proteinExistence type="predicted"/>
<evidence type="ECO:0000313" key="3">
    <source>
        <dbReference type="EMBL" id="CAX51682.1"/>
    </source>
</evidence>
<name>C0P273_CAEEL</name>
<dbReference type="OrthoDB" id="5829632at2759"/>
<dbReference type="AGR" id="WB:WBGene00185002"/>
<dbReference type="Bgee" id="WBGene00185002">
    <property type="expression patterns" value="Expressed in adult organism and 4 other cell types or tissues"/>
</dbReference>
<dbReference type="CTD" id="13190936"/>
<dbReference type="FunCoup" id="C0P273">
    <property type="interactions" value="811"/>
</dbReference>
<dbReference type="SMART" id="SM00444">
    <property type="entry name" value="GYF"/>
    <property type="match status" value="1"/>
</dbReference>
<dbReference type="WormBase" id="K11H3.8b">
    <property type="protein sequence ID" value="CE43539"/>
    <property type="gene ID" value="WBGene00185002"/>
</dbReference>
<feature type="region of interest" description="Disordered" evidence="1">
    <location>
        <begin position="94"/>
        <end position="134"/>
    </location>
</feature>
<dbReference type="AlphaFoldDB" id="C0P273"/>
<feature type="compositionally biased region" description="Low complexity" evidence="1">
    <location>
        <begin position="124"/>
        <end position="134"/>
    </location>
</feature>
<dbReference type="InterPro" id="IPR003169">
    <property type="entry name" value="GYF"/>
</dbReference>
<organism evidence="3 4">
    <name type="scientific">Caenorhabditis elegans</name>
    <dbReference type="NCBI Taxonomy" id="6239"/>
    <lineage>
        <taxon>Eukaryota</taxon>
        <taxon>Metazoa</taxon>
        <taxon>Ecdysozoa</taxon>
        <taxon>Nematoda</taxon>
        <taxon>Chromadorea</taxon>
        <taxon>Rhabditida</taxon>
        <taxon>Rhabditina</taxon>
        <taxon>Rhabditomorpha</taxon>
        <taxon>Rhabditoidea</taxon>
        <taxon>Rhabditidae</taxon>
        <taxon>Peloderinae</taxon>
        <taxon>Caenorhabditis</taxon>
    </lineage>
</organism>
<dbReference type="InParanoid" id="C0P273"/>
<reference evidence="3 4" key="1">
    <citation type="journal article" date="1998" name="Science">
        <title>Genome sequence of the nematode C. elegans: a platform for investigating biology.</title>
        <authorList>
            <consortium name="The C. elegans sequencing consortium"/>
            <person name="Sulson J.E."/>
            <person name="Waterston R."/>
        </authorList>
    </citation>
    <scope>NUCLEOTIDE SEQUENCE [LARGE SCALE GENOMIC DNA]</scope>
    <source>
        <strain evidence="3 4">Bristol N2</strain>
    </source>
</reference>
<dbReference type="ExpressionAtlas" id="C0P273">
    <property type="expression patterns" value="baseline and differential"/>
</dbReference>
<evidence type="ECO:0000313" key="5">
    <source>
        <dbReference type="WormBase" id="K11H3.8b"/>
    </source>
</evidence>
<evidence type="ECO:0000259" key="2">
    <source>
        <dbReference type="PROSITE" id="PS50829"/>
    </source>
</evidence>
<dbReference type="SMR" id="C0P273"/>
<dbReference type="EMBL" id="BX284603">
    <property type="protein sequence ID" value="CAX51682.1"/>
    <property type="molecule type" value="Genomic_DNA"/>
</dbReference>
<dbReference type="RefSeq" id="NP_001255035.1">
    <property type="nucleotide sequence ID" value="NM_001268106.1"/>
</dbReference>
<dbReference type="InterPro" id="IPR035445">
    <property type="entry name" value="GYF-like_dom_sf"/>
</dbReference>
<feature type="compositionally biased region" description="Basic and acidic residues" evidence="1">
    <location>
        <begin position="98"/>
        <end position="123"/>
    </location>
</feature>
<feature type="domain" description="GYF" evidence="2">
    <location>
        <begin position="9"/>
        <end position="65"/>
    </location>
</feature>
<protein>
    <submittedName>
        <fullName evidence="3">GYF domain-containing protein</fullName>
    </submittedName>
</protein>
<sequence>MEMEDIDDDITVFYTDDRGTVQGPYGASTVLDWYQKGYFSDNHQMRFTDNGQRIGNLFTYETTLGEMKARYGEEAPIPTKLEDFNFRGFSIKPKSNKRQLDRDPLKLPRKVNPRDLEPTDARNRNGNYENRNEYGYNCDRQSTSAVDSRNQSVPPEIIALEFASILRTDYVKLEKRQRDQLHNICNQWELPDNCRFCKCALKFAPNFLSHVLSIPHITKSMDQYDRRFTFEGDYRMLKNEIEKVKTNCRDAPSPLPPAMDPVAPYHVRDKCTQS</sequence>
<accession>C0P273</accession>
<dbReference type="Pfam" id="PF02213">
    <property type="entry name" value="GYF"/>
    <property type="match status" value="1"/>
</dbReference>
<evidence type="ECO:0000256" key="1">
    <source>
        <dbReference type="SAM" id="MobiDB-lite"/>
    </source>
</evidence>
<dbReference type="PROSITE" id="PS50829">
    <property type="entry name" value="GYF"/>
    <property type="match status" value="1"/>
</dbReference>
<dbReference type="SUPFAM" id="SSF55277">
    <property type="entry name" value="GYF domain"/>
    <property type="match status" value="1"/>
</dbReference>